<dbReference type="SUPFAM" id="SSF55729">
    <property type="entry name" value="Acyl-CoA N-acyltransferases (Nat)"/>
    <property type="match status" value="1"/>
</dbReference>
<dbReference type="eggNOG" id="COG0456">
    <property type="taxonomic scope" value="Bacteria"/>
</dbReference>
<dbReference type="GO" id="GO:0016747">
    <property type="term" value="F:acyltransferase activity, transferring groups other than amino-acyl groups"/>
    <property type="evidence" value="ECO:0007669"/>
    <property type="project" value="InterPro"/>
</dbReference>
<dbReference type="PANTHER" id="PTHR43800:SF1">
    <property type="entry name" value="PEPTIDYL-LYSINE N-ACETYLTRANSFERASE YJAB"/>
    <property type="match status" value="1"/>
</dbReference>
<dbReference type="PhylomeDB" id="Q2RX25"/>
<gene>
    <name evidence="4" type="ordered locus">Rru_A0516</name>
</gene>
<dbReference type="KEGG" id="rru:Rru_A0516"/>
<sequence>MTLIRAARPGDAPFLPQIERSAAVLFRQIPDLAWIVEGPVQSEDRHRQMIEEGAVWVAVDTTDAPIGFLSAQRLESALHLWELSVDHDHQGRGLGRALVEVAKGWAIARGYPALTLTTFREVAWNEPFYRSLGFVSLSAGDLTEALRGLLAKEVEAGLPRDRRCAMRCLL</sequence>
<keyword evidence="5" id="KW-1185">Reference proteome</keyword>
<dbReference type="STRING" id="269796.Rru_A0516"/>
<dbReference type="Pfam" id="PF00583">
    <property type="entry name" value="Acetyltransf_1"/>
    <property type="match status" value="1"/>
</dbReference>
<feature type="domain" description="N-acetyltransferase" evidence="3">
    <location>
        <begin position="2"/>
        <end position="161"/>
    </location>
</feature>
<dbReference type="EnsemblBacteria" id="ABC21320">
    <property type="protein sequence ID" value="ABC21320"/>
    <property type="gene ID" value="Rru_A0516"/>
</dbReference>
<dbReference type="PANTHER" id="PTHR43800">
    <property type="entry name" value="PEPTIDYL-LYSINE N-ACETYLTRANSFERASE YJAB"/>
    <property type="match status" value="1"/>
</dbReference>
<dbReference type="InterPro" id="IPR000182">
    <property type="entry name" value="GNAT_dom"/>
</dbReference>
<dbReference type="Gene3D" id="3.40.630.30">
    <property type="match status" value="1"/>
</dbReference>
<evidence type="ECO:0000256" key="2">
    <source>
        <dbReference type="ARBA" id="ARBA00023315"/>
    </source>
</evidence>
<dbReference type="EMBL" id="CP000230">
    <property type="protein sequence ID" value="ABC21320.1"/>
    <property type="molecule type" value="Genomic_DNA"/>
</dbReference>
<keyword evidence="2" id="KW-0012">Acyltransferase</keyword>
<dbReference type="CDD" id="cd04301">
    <property type="entry name" value="NAT_SF"/>
    <property type="match status" value="1"/>
</dbReference>
<proteinExistence type="predicted"/>
<organism evidence="4 5">
    <name type="scientific">Rhodospirillum rubrum (strain ATCC 11170 / ATH 1.1.1 / DSM 467 / LMG 4362 / NCIMB 8255 / S1)</name>
    <dbReference type="NCBI Taxonomy" id="269796"/>
    <lineage>
        <taxon>Bacteria</taxon>
        <taxon>Pseudomonadati</taxon>
        <taxon>Pseudomonadota</taxon>
        <taxon>Alphaproteobacteria</taxon>
        <taxon>Rhodospirillales</taxon>
        <taxon>Rhodospirillaceae</taxon>
        <taxon>Rhodospirillum</taxon>
    </lineage>
</organism>
<dbReference type="AlphaFoldDB" id="Q2RX25"/>
<reference evidence="4 5" key="1">
    <citation type="journal article" date="2011" name="Stand. Genomic Sci.">
        <title>Complete genome sequence of Rhodospirillum rubrum type strain (S1).</title>
        <authorList>
            <person name="Munk A.C."/>
            <person name="Copeland A."/>
            <person name="Lucas S."/>
            <person name="Lapidus A."/>
            <person name="Del Rio T.G."/>
            <person name="Barry K."/>
            <person name="Detter J.C."/>
            <person name="Hammon N."/>
            <person name="Israni S."/>
            <person name="Pitluck S."/>
            <person name="Brettin T."/>
            <person name="Bruce D."/>
            <person name="Han C."/>
            <person name="Tapia R."/>
            <person name="Gilna P."/>
            <person name="Schmutz J."/>
            <person name="Larimer F."/>
            <person name="Land M."/>
            <person name="Kyrpides N.C."/>
            <person name="Mavromatis K."/>
            <person name="Richardson P."/>
            <person name="Rohde M."/>
            <person name="Goker M."/>
            <person name="Klenk H.P."/>
            <person name="Zhang Y."/>
            <person name="Roberts G.P."/>
            <person name="Reslewic S."/>
            <person name="Schwartz D.C."/>
        </authorList>
    </citation>
    <scope>NUCLEOTIDE SEQUENCE [LARGE SCALE GENOMIC DNA]</scope>
    <source>
        <strain evidence="5">ATCC 11170 / ATH 1.1.1 / DSM 467 / LMG 4362 / NCIMB 8255 / S1</strain>
    </source>
</reference>
<evidence type="ECO:0000256" key="1">
    <source>
        <dbReference type="ARBA" id="ARBA00022679"/>
    </source>
</evidence>
<keyword evidence="1" id="KW-0808">Transferase</keyword>
<dbReference type="PATRIC" id="fig|269796.9.peg.570"/>
<name>Q2RX25_RHORT</name>
<dbReference type="RefSeq" id="WP_011388274.1">
    <property type="nucleotide sequence ID" value="NC_007643.1"/>
</dbReference>
<evidence type="ECO:0000259" key="3">
    <source>
        <dbReference type="PROSITE" id="PS51186"/>
    </source>
</evidence>
<dbReference type="InterPro" id="IPR016181">
    <property type="entry name" value="Acyl_CoA_acyltransferase"/>
</dbReference>
<evidence type="ECO:0000313" key="4">
    <source>
        <dbReference type="EMBL" id="ABC21320.1"/>
    </source>
</evidence>
<protein>
    <submittedName>
        <fullName evidence="4">GCN5-related N-acetyltransferase</fullName>
    </submittedName>
</protein>
<dbReference type="HOGENOM" id="CLU_096760_0_0_5"/>
<evidence type="ECO:0000313" key="5">
    <source>
        <dbReference type="Proteomes" id="UP000001929"/>
    </source>
</evidence>
<dbReference type="PROSITE" id="PS51186">
    <property type="entry name" value="GNAT"/>
    <property type="match status" value="1"/>
</dbReference>
<accession>Q2RX25</accession>
<dbReference type="Proteomes" id="UP000001929">
    <property type="component" value="Chromosome"/>
</dbReference>